<evidence type="ECO:0000313" key="1">
    <source>
        <dbReference type="EMBL" id="CAG8473412.1"/>
    </source>
</evidence>
<evidence type="ECO:0000313" key="2">
    <source>
        <dbReference type="Proteomes" id="UP000789366"/>
    </source>
</evidence>
<organism evidence="1 2">
    <name type="scientific">Cetraspora pellucida</name>
    <dbReference type="NCBI Taxonomy" id="1433469"/>
    <lineage>
        <taxon>Eukaryota</taxon>
        <taxon>Fungi</taxon>
        <taxon>Fungi incertae sedis</taxon>
        <taxon>Mucoromycota</taxon>
        <taxon>Glomeromycotina</taxon>
        <taxon>Glomeromycetes</taxon>
        <taxon>Diversisporales</taxon>
        <taxon>Gigasporaceae</taxon>
        <taxon>Cetraspora</taxon>
    </lineage>
</organism>
<reference evidence="1" key="1">
    <citation type="submission" date="2021-06" db="EMBL/GenBank/DDBJ databases">
        <authorList>
            <person name="Kallberg Y."/>
            <person name="Tangrot J."/>
            <person name="Rosling A."/>
        </authorList>
    </citation>
    <scope>NUCLEOTIDE SEQUENCE</scope>
    <source>
        <strain evidence="1">28 12/20/2015</strain>
    </source>
</reference>
<name>A0ACA9KHC6_9GLOM</name>
<dbReference type="EMBL" id="CAJVPW010001033">
    <property type="protein sequence ID" value="CAG8473412.1"/>
    <property type="molecule type" value="Genomic_DNA"/>
</dbReference>
<gene>
    <name evidence="1" type="ORF">SPELUC_LOCUS1800</name>
</gene>
<accession>A0ACA9KHC6</accession>
<proteinExistence type="predicted"/>
<sequence length="44" mass="4976">MAVIDSLPYDCRPFDNDKSLDVQSVSRHVIFVLPCPLFNNGSKH</sequence>
<dbReference type="Proteomes" id="UP000789366">
    <property type="component" value="Unassembled WGS sequence"/>
</dbReference>
<protein>
    <submittedName>
        <fullName evidence="1">10595_t:CDS:1</fullName>
    </submittedName>
</protein>
<keyword evidence="2" id="KW-1185">Reference proteome</keyword>
<comment type="caution">
    <text evidence="1">The sequence shown here is derived from an EMBL/GenBank/DDBJ whole genome shotgun (WGS) entry which is preliminary data.</text>
</comment>